<dbReference type="Gene3D" id="1.20.120.1760">
    <property type="match status" value="1"/>
</dbReference>
<feature type="transmembrane region" description="Helical" evidence="3">
    <location>
        <begin position="109"/>
        <end position="135"/>
    </location>
</feature>
<keyword evidence="1 2" id="KW-0808">Transferase</keyword>
<keyword evidence="3" id="KW-0472">Membrane</keyword>
<evidence type="ECO:0000313" key="5">
    <source>
        <dbReference type="Proteomes" id="UP000009073"/>
    </source>
</evidence>
<name>C4LCQ3_TOLAT</name>
<dbReference type="PROSITE" id="PS00379">
    <property type="entry name" value="CDP_ALCOHOL_P_TRANSF"/>
    <property type="match status" value="1"/>
</dbReference>
<reference evidence="4 5" key="2">
    <citation type="journal article" date="2011" name="Stand. Genomic Sci.">
        <title>Complete genome sequence of Tolumonas auensis type strain (TA 4).</title>
        <authorList>
            <person name="Chertkov O."/>
            <person name="Copeland A."/>
            <person name="Lucas S."/>
            <person name="Lapidus A."/>
            <person name="Berry K.W."/>
            <person name="Detter J.C."/>
            <person name="Del Rio T.G."/>
            <person name="Hammon N."/>
            <person name="Dalin E."/>
            <person name="Tice H."/>
            <person name="Pitluck S."/>
            <person name="Richardson P."/>
            <person name="Bruce D."/>
            <person name="Goodwin L."/>
            <person name="Han C."/>
            <person name="Tapia R."/>
            <person name="Saunders E."/>
            <person name="Schmutz J."/>
            <person name="Brettin T."/>
            <person name="Larimer F."/>
            <person name="Land M."/>
            <person name="Hauser L."/>
            <person name="Spring S."/>
            <person name="Rohde M."/>
            <person name="Kyrpides N.C."/>
            <person name="Ivanova N."/>
            <person name="Goker M."/>
            <person name="Beller H.R."/>
            <person name="Klenk H.P."/>
            <person name="Woyke T."/>
        </authorList>
    </citation>
    <scope>NUCLEOTIDE SEQUENCE [LARGE SCALE GENOMIC DNA]</scope>
    <source>
        <strain evidence="5">DSM 9187 / TA4</strain>
    </source>
</reference>
<evidence type="ECO:0000313" key="4">
    <source>
        <dbReference type="EMBL" id="ACQ92617.1"/>
    </source>
</evidence>
<organism evidence="4 5">
    <name type="scientific">Tolumonas auensis (strain DSM 9187 / NBRC 110442 / TA 4)</name>
    <dbReference type="NCBI Taxonomy" id="595494"/>
    <lineage>
        <taxon>Bacteria</taxon>
        <taxon>Pseudomonadati</taxon>
        <taxon>Pseudomonadota</taxon>
        <taxon>Gammaproteobacteria</taxon>
        <taxon>Aeromonadales</taxon>
        <taxon>Aeromonadaceae</taxon>
        <taxon>Tolumonas</taxon>
    </lineage>
</organism>
<dbReference type="GO" id="GO:0016020">
    <property type="term" value="C:membrane"/>
    <property type="evidence" value="ECO:0007669"/>
    <property type="project" value="InterPro"/>
</dbReference>
<keyword evidence="3" id="KW-1133">Transmembrane helix</keyword>
<dbReference type="eggNOG" id="COG0558">
    <property type="taxonomic scope" value="Bacteria"/>
</dbReference>
<evidence type="ECO:0000256" key="1">
    <source>
        <dbReference type="ARBA" id="ARBA00022679"/>
    </source>
</evidence>
<keyword evidence="5" id="KW-1185">Reference proteome</keyword>
<gene>
    <name evidence="4" type="ordered locus">Tola_0990</name>
</gene>
<dbReference type="InterPro" id="IPR000462">
    <property type="entry name" value="CDP-OH_P_trans"/>
</dbReference>
<dbReference type="OrthoDB" id="9790577at2"/>
<comment type="similarity">
    <text evidence="2">Belongs to the CDP-alcohol phosphatidyltransferase class-I family.</text>
</comment>
<sequence length="204" mass="22079">MLDRALIKAVSGGLQWIATALIHKGVKADMVSWAGFLIGMAAVPLIITQNYHWALVCIGLNRLADGLDGTIARLTKPTDRGAFLDISLDFLFYSAIPLGFALAAPEKNALAATVLIYSFVGTGCTFLAFAVMAAKRGLTSTRYPHKGFYYLGGLTEATETILVFVLMCLFPDWFPILAYGFAGLCAITIFTRIVAGCYNFSDKE</sequence>
<dbReference type="KEGG" id="tau:Tola_0990"/>
<accession>C4LCQ3</accession>
<feature type="transmembrane region" description="Helical" evidence="3">
    <location>
        <begin position="176"/>
        <end position="200"/>
    </location>
</feature>
<dbReference type="InterPro" id="IPR048254">
    <property type="entry name" value="CDP_ALCOHOL_P_TRANSF_CS"/>
</dbReference>
<dbReference type="RefSeq" id="WP_012729216.1">
    <property type="nucleotide sequence ID" value="NC_012691.1"/>
</dbReference>
<reference evidence="5" key="1">
    <citation type="submission" date="2009-05" db="EMBL/GenBank/DDBJ databases">
        <title>Complete sequence of Tolumonas auensis DSM 9187.</title>
        <authorList>
            <consortium name="US DOE Joint Genome Institute"/>
            <person name="Lucas S."/>
            <person name="Copeland A."/>
            <person name="Lapidus A."/>
            <person name="Glavina del Rio T."/>
            <person name="Tice H."/>
            <person name="Bruce D."/>
            <person name="Goodwin L."/>
            <person name="Pitluck S."/>
            <person name="Chertkov O."/>
            <person name="Brettin T."/>
            <person name="Detter J.C."/>
            <person name="Han C."/>
            <person name="Larimer F."/>
            <person name="Land M."/>
            <person name="Hauser L."/>
            <person name="Kyrpides N."/>
            <person name="Mikhailova N."/>
            <person name="Spring S."/>
            <person name="Beller H."/>
        </authorList>
    </citation>
    <scope>NUCLEOTIDE SEQUENCE [LARGE SCALE GENOMIC DNA]</scope>
    <source>
        <strain evidence="5">DSM 9187 / TA4</strain>
    </source>
</reference>
<evidence type="ECO:0000256" key="3">
    <source>
        <dbReference type="SAM" id="Phobius"/>
    </source>
</evidence>
<dbReference type="STRING" id="595494.Tola_0990"/>
<dbReference type="Pfam" id="PF01066">
    <property type="entry name" value="CDP-OH_P_transf"/>
    <property type="match status" value="1"/>
</dbReference>
<proteinExistence type="inferred from homology"/>
<feature type="transmembrane region" description="Helical" evidence="3">
    <location>
        <begin position="82"/>
        <end position="103"/>
    </location>
</feature>
<dbReference type="GO" id="GO:0016780">
    <property type="term" value="F:phosphotransferase activity, for other substituted phosphate groups"/>
    <property type="evidence" value="ECO:0007669"/>
    <property type="project" value="InterPro"/>
</dbReference>
<feature type="transmembrane region" description="Helical" evidence="3">
    <location>
        <begin position="147"/>
        <end position="170"/>
    </location>
</feature>
<dbReference type="InterPro" id="IPR043130">
    <property type="entry name" value="CDP-OH_PTrfase_TM_dom"/>
</dbReference>
<dbReference type="GO" id="GO:0008654">
    <property type="term" value="P:phospholipid biosynthetic process"/>
    <property type="evidence" value="ECO:0007669"/>
    <property type="project" value="InterPro"/>
</dbReference>
<evidence type="ECO:0000256" key="2">
    <source>
        <dbReference type="RuleBase" id="RU003750"/>
    </source>
</evidence>
<dbReference type="EMBL" id="CP001616">
    <property type="protein sequence ID" value="ACQ92617.1"/>
    <property type="molecule type" value="Genomic_DNA"/>
</dbReference>
<dbReference type="Proteomes" id="UP000009073">
    <property type="component" value="Chromosome"/>
</dbReference>
<dbReference type="AlphaFoldDB" id="C4LCQ3"/>
<protein>
    <submittedName>
        <fullName evidence="4">CDP-alcohol phosphatidyltransferase</fullName>
    </submittedName>
</protein>
<keyword evidence="3" id="KW-0812">Transmembrane</keyword>
<feature type="transmembrane region" description="Helical" evidence="3">
    <location>
        <begin position="30"/>
        <end position="47"/>
    </location>
</feature>
<dbReference type="HOGENOM" id="CLU_080384_2_0_6"/>